<evidence type="ECO:0000313" key="2">
    <source>
        <dbReference type="Proteomes" id="UP000281691"/>
    </source>
</evidence>
<dbReference type="GO" id="GO:0016757">
    <property type="term" value="F:glycosyltransferase activity"/>
    <property type="evidence" value="ECO:0007669"/>
    <property type="project" value="InterPro"/>
</dbReference>
<name>A0A3N4VQF7_9PAST</name>
<keyword evidence="1" id="KW-0808">Transferase</keyword>
<dbReference type="RefSeq" id="WP_124211408.1">
    <property type="nucleotide sequence ID" value="NZ_CP016615.1"/>
</dbReference>
<proteinExistence type="predicted"/>
<organism evidence="1 2">
    <name type="scientific">Vespertiliibacter pulmonis</name>
    <dbReference type="NCBI Taxonomy" id="1443036"/>
    <lineage>
        <taxon>Bacteria</taxon>
        <taxon>Pseudomonadati</taxon>
        <taxon>Pseudomonadota</taxon>
        <taxon>Gammaproteobacteria</taxon>
        <taxon>Pasteurellales</taxon>
        <taxon>Pasteurellaceae</taxon>
        <taxon>Vespertiliibacter</taxon>
    </lineage>
</organism>
<accession>A0A3N4VQF7</accession>
<dbReference type="Proteomes" id="UP000281691">
    <property type="component" value="Unassembled WGS sequence"/>
</dbReference>
<dbReference type="InterPro" id="IPR002201">
    <property type="entry name" value="Glyco_trans_9"/>
</dbReference>
<dbReference type="AlphaFoldDB" id="A0A3N4VQF7"/>
<dbReference type="Pfam" id="PF01075">
    <property type="entry name" value="Glyco_transf_9"/>
    <property type="match status" value="1"/>
</dbReference>
<keyword evidence="2" id="KW-1185">Reference proteome</keyword>
<dbReference type="EMBL" id="RKQP01000003">
    <property type="protein sequence ID" value="RPE83555.1"/>
    <property type="molecule type" value="Genomic_DNA"/>
</dbReference>
<comment type="caution">
    <text evidence="1">The sequence shown here is derived from an EMBL/GenBank/DDBJ whole genome shotgun (WGS) entry which is preliminary data.</text>
</comment>
<dbReference type="SUPFAM" id="SSF53756">
    <property type="entry name" value="UDP-Glycosyltransferase/glycogen phosphorylase"/>
    <property type="match status" value="1"/>
</dbReference>
<reference evidence="1 2" key="1">
    <citation type="submission" date="2018-11" db="EMBL/GenBank/DDBJ databases">
        <title>Genomic Encyclopedia of Type Strains, Phase IV (KMG-IV): sequencing the most valuable type-strain genomes for metagenomic binning, comparative biology and taxonomic classification.</title>
        <authorList>
            <person name="Goeker M."/>
        </authorList>
    </citation>
    <scope>NUCLEOTIDE SEQUENCE [LARGE SCALE GENOMIC DNA]</scope>
    <source>
        <strain evidence="1 2">DSM 27238</strain>
    </source>
</reference>
<sequence>MYKLYFNFIHIGDQICTTAIPENIYHLTGNKCVISDKRIWAFDYNPYVVFMDEEESQHLPELNLIPDTRIREQCQNYANNYNSHIINSQTEFMCFNLLYDTKQKTPFPAIPLKHPRLYIFENEIIKPNRIIVHTTGSDRTRDNQPNIRTTLGEDDVRVMSDDVITSIKKNYQHYDIIQIGGKNDKPLGFGLNLCGQLNYWETAKLIAGSAKFIGVNSGPMHIANCYPRVEKRIVLQEFPASTLIQYKPGDLRNWLFSWLDPSYTYFNKYEDDIGYTYSHTKI</sequence>
<dbReference type="OrthoDB" id="9760688at2"/>
<protein>
    <submittedName>
        <fullName evidence="1">Glycosyl transferase family 9 (Putative heptosyltransferase)</fullName>
    </submittedName>
</protein>
<dbReference type="Gene3D" id="3.40.50.2000">
    <property type="entry name" value="Glycogen Phosphorylase B"/>
    <property type="match status" value="1"/>
</dbReference>
<gene>
    <name evidence="1" type="ORF">EDC46_1249</name>
</gene>
<evidence type="ECO:0000313" key="1">
    <source>
        <dbReference type="EMBL" id="RPE83555.1"/>
    </source>
</evidence>